<name>A0A2H3BSC8_9AGAR</name>
<keyword evidence="3" id="KW-1185">Reference proteome</keyword>
<accession>A0A2H3BSC8</accession>
<gene>
    <name evidence="2" type="ORF">ARMSODRAFT_954235</name>
</gene>
<dbReference type="EMBL" id="KZ293422">
    <property type="protein sequence ID" value="PBK72520.1"/>
    <property type="molecule type" value="Genomic_DNA"/>
</dbReference>
<sequence length="73" mass="8541">MYELVLPCLVPLFPALLLARRPCQFEDVDYDDLRISVHPHIAFRPSPSHRRQTLSRGPRNRHQMILHVISQVS</sequence>
<keyword evidence="1" id="KW-0732">Signal</keyword>
<feature type="chain" id="PRO_5013742794" evidence="1">
    <location>
        <begin position="20"/>
        <end position="73"/>
    </location>
</feature>
<dbReference type="Proteomes" id="UP000218334">
    <property type="component" value="Unassembled WGS sequence"/>
</dbReference>
<organism evidence="2 3">
    <name type="scientific">Armillaria solidipes</name>
    <dbReference type="NCBI Taxonomy" id="1076256"/>
    <lineage>
        <taxon>Eukaryota</taxon>
        <taxon>Fungi</taxon>
        <taxon>Dikarya</taxon>
        <taxon>Basidiomycota</taxon>
        <taxon>Agaricomycotina</taxon>
        <taxon>Agaricomycetes</taxon>
        <taxon>Agaricomycetidae</taxon>
        <taxon>Agaricales</taxon>
        <taxon>Marasmiineae</taxon>
        <taxon>Physalacriaceae</taxon>
        <taxon>Armillaria</taxon>
    </lineage>
</organism>
<evidence type="ECO:0000313" key="2">
    <source>
        <dbReference type="EMBL" id="PBK72520.1"/>
    </source>
</evidence>
<reference evidence="3" key="1">
    <citation type="journal article" date="2017" name="Nat. Ecol. Evol.">
        <title>Genome expansion and lineage-specific genetic innovations in the forest pathogenic fungi Armillaria.</title>
        <authorList>
            <person name="Sipos G."/>
            <person name="Prasanna A.N."/>
            <person name="Walter M.C."/>
            <person name="O'Connor E."/>
            <person name="Balint B."/>
            <person name="Krizsan K."/>
            <person name="Kiss B."/>
            <person name="Hess J."/>
            <person name="Varga T."/>
            <person name="Slot J."/>
            <person name="Riley R."/>
            <person name="Boka B."/>
            <person name="Rigling D."/>
            <person name="Barry K."/>
            <person name="Lee J."/>
            <person name="Mihaltcheva S."/>
            <person name="LaButti K."/>
            <person name="Lipzen A."/>
            <person name="Waldron R."/>
            <person name="Moloney N.M."/>
            <person name="Sperisen C."/>
            <person name="Kredics L."/>
            <person name="Vagvoelgyi C."/>
            <person name="Patrignani A."/>
            <person name="Fitzpatrick D."/>
            <person name="Nagy I."/>
            <person name="Doyle S."/>
            <person name="Anderson J.B."/>
            <person name="Grigoriev I.V."/>
            <person name="Gueldener U."/>
            <person name="Muensterkoetter M."/>
            <person name="Nagy L.G."/>
        </authorList>
    </citation>
    <scope>NUCLEOTIDE SEQUENCE [LARGE SCALE GENOMIC DNA]</scope>
    <source>
        <strain evidence="3">28-4</strain>
    </source>
</reference>
<evidence type="ECO:0000313" key="3">
    <source>
        <dbReference type="Proteomes" id="UP000218334"/>
    </source>
</evidence>
<evidence type="ECO:0000256" key="1">
    <source>
        <dbReference type="SAM" id="SignalP"/>
    </source>
</evidence>
<dbReference type="AlphaFoldDB" id="A0A2H3BSC8"/>
<protein>
    <submittedName>
        <fullName evidence="2">Uncharacterized protein</fullName>
    </submittedName>
</protein>
<feature type="signal peptide" evidence="1">
    <location>
        <begin position="1"/>
        <end position="19"/>
    </location>
</feature>
<proteinExistence type="predicted"/>